<dbReference type="RefSeq" id="WP_190328439.1">
    <property type="nucleotide sequence ID" value="NZ_CP061171.1"/>
</dbReference>
<dbReference type="InterPro" id="IPR013784">
    <property type="entry name" value="Carb-bd-like_fold"/>
</dbReference>
<dbReference type="InterPro" id="IPR041700">
    <property type="entry name" value="OMP_b-brl_3"/>
</dbReference>
<sequence>MLKQLFSALIFSLLFFPVLAQNASIKGVVVDTVEKTKLQNSTILLIRSKDSILVKDTRAKANGAFELSNLKKGNYTLVVTFPKMADYIRDIQLSDSSKFNLGHIAMDSKATLLNEVVIKAQKQAISIKGDTITYQADSFAVKPHANLQDLLRRLPGVEVDKDGAIKAGGKDVNTLLVDGEEFFGDDPLLAQKYLKANAVSEVQIYDKKTKTEELSGIKEGEAKEKVMNIKLKENAKNGYLSTLDANSDLKHYKNIGGMAGIYKNKLKTAVFGSNSNTNQDSKASAAMSKLKGNDYDVIEVGDDGSTVMISYGGSRDEDDFSPSSGLPDVTGYGAHFSNKWNENKIGLKLNYKGSDRDILDRTTSKNQSLLPNGTNFFSESNSNSETRNTGQSLKGSVDIKLDSLSTLKISFAGSKRKNSSQYISTNETKNGEGIFVNNSNQSNDNNGDNNLFNGNINYSKKFVKKGRTLSIDLQPETKNSTSLGTSLSVTNYYDGNGTINRTVNQNFLNDNSGSESSLGTRIAYTEPLGKQFSLQTAYSFKTVSSNSHKLVFDKSLNNKRVDSLSNNFDFNNFSNIGKVVLQYRAKKFTLSGGAEATQTIFELNDLDRNNKFKRDYLNWAPQSNFNYKLGKSTSVSLNYNGNTRQPSLDQLQPIRQINNPLYEIKGNPNLKPSFNNNFGFNFNIYQQKSQMYAYLYGGYSFTKNAVVSVRTVDEVNKTTSSYVNLNGNNSFYAGASFNKSFSKVHFNAGLNANFNHSTSVSILNNKLNENVNNSINIRPRFSYYGNKVQVQYNPSITFSNSQSSIGSINNGKNFYHNHDISGNIELPYNTEFNTSISLSYQPANASFSRPVNIAIWNAYLSKKMLKAQELELKVSISDILAEKNGYNRYVGGNNISEYTNTFIPRYVLIGLTYNLTGNFIKQDKK</sequence>
<evidence type="ECO:0000256" key="2">
    <source>
        <dbReference type="SAM" id="SignalP"/>
    </source>
</evidence>
<keyword evidence="2" id="KW-0732">Signal</keyword>
<keyword evidence="5" id="KW-1185">Reference proteome</keyword>
<dbReference type="SUPFAM" id="SSF56935">
    <property type="entry name" value="Porins"/>
    <property type="match status" value="1"/>
</dbReference>
<dbReference type="Pfam" id="PF13620">
    <property type="entry name" value="CarboxypepD_reg"/>
    <property type="match status" value="1"/>
</dbReference>
<feature type="signal peptide" evidence="2">
    <location>
        <begin position="1"/>
        <end position="20"/>
    </location>
</feature>
<dbReference type="SUPFAM" id="SSF49452">
    <property type="entry name" value="Starch-binding domain-like"/>
    <property type="match status" value="1"/>
</dbReference>
<evidence type="ECO:0000259" key="3">
    <source>
        <dbReference type="Pfam" id="PF14905"/>
    </source>
</evidence>
<evidence type="ECO:0000256" key="1">
    <source>
        <dbReference type="SAM" id="MobiDB-lite"/>
    </source>
</evidence>
<dbReference type="Gene3D" id="2.60.40.1120">
    <property type="entry name" value="Carboxypeptidase-like, regulatory domain"/>
    <property type="match status" value="1"/>
</dbReference>
<evidence type="ECO:0000313" key="4">
    <source>
        <dbReference type="EMBL" id="QNR86205.1"/>
    </source>
</evidence>
<organism evidence="4 5">
    <name type="scientific">Pedobacter riviphilus</name>
    <dbReference type="NCBI Taxonomy" id="2766984"/>
    <lineage>
        <taxon>Bacteria</taxon>
        <taxon>Pseudomonadati</taxon>
        <taxon>Bacteroidota</taxon>
        <taxon>Sphingobacteriia</taxon>
        <taxon>Sphingobacteriales</taxon>
        <taxon>Sphingobacteriaceae</taxon>
        <taxon>Pedobacter</taxon>
    </lineage>
</organism>
<gene>
    <name evidence="4" type="ORF">H9N25_07310</name>
</gene>
<feature type="region of interest" description="Disordered" evidence="1">
    <location>
        <begin position="369"/>
        <end position="393"/>
    </location>
</feature>
<feature type="chain" id="PRO_5046247889" evidence="2">
    <location>
        <begin position="21"/>
        <end position="925"/>
    </location>
</feature>
<dbReference type="Pfam" id="PF14905">
    <property type="entry name" value="OMP_b-brl_3"/>
    <property type="match status" value="1"/>
</dbReference>
<accession>A0ABX6TRG4</accession>
<protein>
    <submittedName>
        <fullName evidence="4">Outer membrane beta-barrel protein</fullName>
    </submittedName>
</protein>
<reference evidence="4 5" key="1">
    <citation type="submission" date="2020-09" db="EMBL/GenBank/DDBJ databases">
        <title>Pedobacter sp. SW-16 isolated from soil near Yeocheon.</title>
        <authorList>
            <person name="Im H.S."/>
            <person name="Joung Y."/>
            <person name="Lee S.-S."/>
        </authorList>
    </citation>
    <scope>NUCLEOTIDE SEQUENCE [LARGE SCALE GENOMIC DNA]</scope>
    <source>
        <strain evidence="4 5">SW-16</strain>
    </source>
</reference>
<dbReference type="EMBL" id="CP061171">
    <property type="protein sequence ID" value="QNR86205.1"/>
    <property type="molecule type" value="Genomic_DNA"/>
</dbReference>
<feature type="compositionally biased region" description="Low complexity" evidence="1">
    <location>
        <begin position="372"/>
        <end position="390"/>
    </location>
</feature>
<name>A0ABX6TRG4_9SPHI</name>
<feature type="domain" description="Outer membrane protein beta-barrel" evidence="3">
    <location>
        <begin position="460"/>
        <end position="777"/>
    </location>
</feature>
<proteinExistence type="predicted"/>
<dbReference type="Proteomes" id="UP000516439">
    <property type="component" value="Chromosome"/>
</dbReference>
<evidence type="ECO:0000313" key="5">
    <source>
        <dbReference type="Proteomes" id="UP000516439"/>
    </source>
</evidence>